<feature type="transmembrane region" description="Helical" evidence="1">
    <location>
        <begin position="29"/>
        <end position="59"/>
    </location>
</feature>
<protein>
    <recommendedName>
        <fullName evidence="2">Double-GTPase 2 domain-containing protein</fullName>
    </recommendedName>
</protein>
<dbReference type="RefSeq" id="WP_344904171.1">
    <property type="nucleotide sequence ID" value="NZ_BAABAS010000021.1"/>
</dbReference>
<organism evidence="3 4">
    <name type="scientific">Actinomadura meridiana</name>
    <dbReference type="NCBI Taxonomy" id="559626"/>
    <lineage>
        <taxon>Bacteria</taxon>
        <taxon>Bacillati</taxon>
        <taxon>Actinomycetota</taxon>
        <taxon>Actinomycetes</taxon>
        <taxon>Streptosporangiales</taxon>
        <taxon>Thermomonosporaceae</taxon>
        <taxon>Actinomadura</taxon>
    </lineage>
</organism>
<keyword evidence="1" id="KW-0472">Membrane</keyword>
<evidence type="ECO:0000256" key="1">
    <source>
        <dbReference type="SAM" id="Phobius"/>
    </source>
</evidence>
<keyword evidence="1" id="KW-0812">Transmembrane</keyword>
<reference evidence="4" key="1">
    <citation type="journal article" date="2019" name="Int. J. Syst. Evol. Microbiol.">
        <title>The Global Catalogue of Microorganisms (GCM) 10K type strain sequencing project: providing services to taxonomists for standard genome sequencing and annotation.</title>
        <authorList>
            <consortium name="The Broad Institute Genomics Platform"/>
            <consortium name="The Broad Institute Genome Sequencing Center for Infectious Disease"/>
            <person name="Wu L."/>
            <person name="Ma J."/>
        </authorList>
    </citation>
    <scope>NUCLEOTIDE SEQUENCE [LARGE SCALE GENOMIC DNA]</scope>
    <source>
        <strain evidence="4">JCM 17440</strain>
    </source>
</reference>
<evidence type="ECO:0000313" key="3">
    <source>
        <dbReference type="EMBL" id="GAA4239862.1"/>
    </source>
</evidence>
<dbReference type="EMBL" id="BAABAS010000021">
    <property type="protein sequence ID" value="GAA4239862.1"/>
    <property type="molecule type" value="Genomic_DNA"/>
</dbReference>
<keyword evidence="4" id="KW-1185">Reference proteome</keyword>
<keyword evidence="1" id="KW-1133">Transmembrane helix</keyword>
<comment type="caution">
    <text evidence="3">The sequence shown here is derived from an EMBL/GenBank/DDBJ whole genome shotgun (WGS) entry which is preliminary data.</text>
</comment>
<dbReference type="InterPro" id="IPR045528">
    <property type="entry name" value="DO-GTPase2"/>
</dbReference>
<accession>A0ABP8CIT9</accession>
<gene>
    <name evidence="3" type="ORF">GCM10022254_62310</name>
</gene>
<feature type="domain" description="Double-GTPase 2" evidence="2">
    <location>
        <begin position="284"/>
        <end position="518"/>
    </location>
</feature>
<evidence type="ECO:0000259" key="2">
    <source>
        <dbReference type="Pfam" id="PF19993"/>
    </source>
</evidence>
<proteinExistence type="predicted"/>
<dbReference type="Proteomes" id="UP001501710">
    <property type="component" value="Unassembled WGS sequence"/>
</dbReference>
<dbReference type="Pfam" id="PF19993">
    <property type="entry name" value="DO-GTPase2"/>
    <property type="match status" value="1"/>
</dbReference>
<feature type="transmembrane region" description="Helical" evidence="1">
    <location>
        <begin position="140"/>
        <end position="162"/>
    </location>
</feature>
<feature type="transmembrane region" description="Helical" evidence="1">
    <location>
        <begin position="168"/>
        <end position="189"/>
    </location>
</feature>
<sequence length="541" mass="58474">MSTYGGGYQPPPPYRGPISSELPVGCGCLVIVIALCLGWFVFIPVLFVAVAFFGVLSLYRYVMELASVMGLGKTPAPAPIPPPPDKAADGVEPAFTHYLFGPALIDLRHSVRVALPAPIQVAREYEAKIRATFHYREPSWLMVPVSIGLRCCMGVGVIIGLVAVALLWLLQLAVVATLVLGLIAAALALRGADSAMRKVKGIRTSCPSCHLRVSYPSYECAALGCGRRHRDVRPGRYGVLKRRCACGSLLPTLVLTGSGDGRMQAHCPHCKEPMSRGSGAVPEIVIPVLGATATGKTRLMTALVMGLLEGTGGHGAEAEFADTQSETAYRDLAGKLRAGMHTWKTVKAKDAPLRAYSLHISPPTGGDRLFHVFDAPGELVAKSESMRELRYIRSARTFLFTLDLLSVDVVWESLESGVRAKHRKLRSDDAPDSFFAHVVQNIEAHGIQMRRARLAVALTKDDLVRGCGALAGVGEDSDDIRRWLEDGAGLDGMVRAMRRSFAEVRFFRTSSWLDGGEVDDGVLDLTGWLLVSEGLRVHHST</sequence>
<evidence type="ECO:0000313" key="4">
    <source>
        <dbReference type="Proteomes" id="UP001501710"/>
    </source>
</evidence>
<name>A0ABP8CIT9_9ACTN</name>